<feature type="domain" description="Helicase ATP-binding" evidence="12">
    <location>
        <begin position="221"/>
        <end position="387"/>
    </location>
</feature>
<keyword evidence="4 11" id="KW-0547">Nucleotide-binding</keyword>
<evidence type="ECO:0000256" key="10">
    <source>
        <dbReference type="ARBA" id="ARBA00023235"/>
    </source>
</evidence>
<dbReference type="Pfam" id="PF18074">
    <property type="entry name" value="PriA_C"/>
    <property type="match status" value="1"/>
</dbReference>
<dbReference type="PANTHER" id="PTHR30580:SF0">
    <property type="entry name" value="PRIMOSOMAL PROTEIN N"/>
    <property type="match status" value="1"/>
</dbReference>
<comment type="similarity">
    <text evidence="11">Belongs to the helicase family. PriA subfamily.</text>
</comment>
<dbReference type="PROSITE" id="PS51192">
    <property type="entry name" value="HELICASE_ATP_BIND_1"/>
    <property type="match status" value="1"/>
</dbReference>
<dbReference type="InterPro" id="IPR001650">
    <property type="entry name" value="Helicase_C-like"/>
</dbReference>
<evidence type="ECO:0000313" key="15">
    <source>
        <dbReference type="Proteomes" id="UP001157353"/>
    </source>
</evidence>
<dbReference type="InterPro" id="IPR041222">
    <property type="entry name" value="PriA_3primeBD"/>
</dbReference>
<dbReference type="InterPro" id="IPR040498">
    <property type="entry name" value="PriA_CRR"/>
</dbReference>
<evidence type="ECO:0000256" key="6">
    <source>
        <dbReference type="ARBA" id="ARBA00022806"/>
    </source>
</evidence>
<protein>
    <recommendedName>
        <fullName evidence="11">Replication restart protein PriA</fullName>
    </recommendedName>
    <alternativeName>
        <fullName evidence="11">ATP-dependent DNA helicase PriA</fullName>
        <ecNumber evidence="11">5.6.2.4</ecNumber>
    </alternativeName>
    <alternativeName>
        <fullName evidence="11">DNA 3'-5' helicase PriA</fullName>
    </alternativeName>
</protein>
<dbReference type="InterPro" id="IPR042115">
    <property type="entry name" value="PriA_3primeBD_sf"/>
</dbReference>
<comment type="subunit">
    <text evidence="11">Component of the replication restart primosome.</text>
</comment>
<feature type="domain" description="Helicase C-terminal" evidence="13">
    <location>
        <begin position="481"/>
        <end position="643"/>
    </location>
</feature>
<feature type="binding site" evidence="11">
    <location>
        <position position="446"/>
    </location>
    <ligand>
        <name>Zn(2+)</name>
        <dbReference type="ChEBI" id="CHEBI:29105"/>
        <label>1</label>
    </ligand>
</feature>
<dbReference type="CDD" id="cd17929">
    <property type="entry name" value="DEXHc_priA"/>
    <property type="match status" value="1"/>
</dbReference>
<dbReference type="InterPro" id="IPR027417">
    <property type="entry name" value="P-loop_NTPase"/>
</dbReference>
<feature type="binding site" evidence="11">
    <location>
        <position position="486"/>
    </location>
    <ligand>
        <name>Zn(2+)</name>
        <dbReference type="ChEBI" id="CHEBI:29105"/>
        <label>1</label>
    </ligand>
</feature>
<dbReference type="Proteomes" id="UP001157353">
    <property type="component" value="Unassembled WGS sequence"/>
</dbReference>
<evidence type="ECO:0000256" key="5">
    <source>
        <dbReference type="ARBA" id="ARBA00022801"/>
    </source>
</evidence>
<sequence>MTKAIICRVALAIPLHKQFDYLLPKYLSADFLGSEQQLVGCRVRVPFGGKRQMVGIICEVNPELDYDIAKLKKITQLIDHSALLSEKLWSLLNWASFYYQHPFGDVYQQAIPTALRQGKEATFKGSEHWQVSEQSLNIDDFKRAKKQHQALTLLGEQCLSSSSLKEQGITRVTLKALQDKGVLETIDKQPQVNLNWVDDFEESTEKPNLTSEQALAITAVNQQNQTFNCFLLEGITGSGKTEVYLNIIKPVLQMGRQVLIIVPEIGLTPQTIQRFQQRFNVPIYLKHSALNSREQLDSWCHAKQGSAAIIIGTRSAIFSDFKDLGLIILDEEHDASFKQQDGFRYHARDFAIKRAHLEQIPILLGSATPAFETLHNALQGKYQHLHLTERAGNAKPPSSSLINLAGLPLQSGLSPQLVELMGKHLEKNNQVILFLNRRGYAPVLMCHECGWLVKCGRCDAFYTYHKSANYLHCHHCASTLPIPHQCNDCGSTQLISTGVGTEQLEESLNQLFPEYPTVRIDRDNTRKKESFNQYLTDINNGKYKILLGTQMLAKGHHFPDVTLVALIDVDGALFCNDYRASERLAQLYTQVSGRAGRAEKRGQVILQTHHPEHDLLQELVNSGYQDFSRHALTERQMAQLPPYSFQALLRCESDNATLAESFLGLCKQVIEQITQLNKIERRLFVLGPIPASMERRAGKYRFQLLLQADHRALISKTLHQALPTLDKLPEGRKVRWSIDVDPIDFV</sequence>
<feature type="binding site" evidence="11">
    <location>
        <position position="473"/>
    </location>
    <ligand>
        <name>Zn(2+)</name>
        <dbReference type="ChEBI" id="CHEBI:29105"/>
        <label>2</label>
    </ligand>
</feature>
<keyword evidence="9 11" id="KW-0238">DNA-binding</keyword>
<dbReference type="NCBIfam" id="NF004065">
    <property type="entry name" value="PRK05580.1-1"/>
    <property type="match status" value="1"/>
</dbReference>
<accession>A0ABQ6E5T6</accession>
<dbReference type="HAMAP" id="MF_00983">
    <property type="entry name" value="PriA"/>
    <property type="match status" value="1"/>
</dbReference>
<keyword evidence="5 11" id="KW-0378">Hydrolase</keyword>
<dbReference type="Gene3D" id="3.40.50.300">
    <property type="entry name" value="P-loop containing nucleotide triphosphate hydrolases"/>
    <property type="match status" value="2"/>
</dbReference>
<organism evidence="14 15">
    <name type="scientific">Psychromonas marina</name>
    <dbReference type="NCBI Taxonomy" id="88364"/>
    <lineage>
        <taxon>Bacteria</taxon>
        <taxon>Pseudomonadati</taxon>
        <taxon>Pseudomonadota</taxon>
        <taxon>Gammaproteobacteria</taxon>
        <taxon>Alteromonadales</taxon>
        <taxon>Psychromonadaceae</taxon>
        <taxon>Psychromonas</taxon>
    </lineage>
</organism>
<comment type="catalytic activity">
    <reaction evidence="11">
        <text>Couples ATP hydrolysis with the unwinding of duplex DNA by translocating in the 3'-5' direction.</text>
        <dbReference type="EC" id="5.6.2.4"/>
    </reaction>
</comment>
<dbReference type="InterPro" id="IPR005259">
    <property type="entry name" value="PriA"/>
</dbReference>
<evidence type="ECO:0000256" key="2">
    <source>
        <dbReference type="ARBA" id="ARBA00022705"/>
    </source>
</evidence>
<evidence type="ECO:0000313" key="14">
    <source>
        <dbReference type="EMBL" id="GLS92555.1"/>
    </source>
</evidence>
<feature type="binding site" evidence="11">
    <location>
        <position position="476"/>
    </location>
    <ligand>
        <name>Zn(2+)</name>
        <dbReference type="ChEBI" id="CHEBI:29105"/>
        <label>2</label>
    </ligand>
</feature>
<dbReference type="NCBIfam" id="TIGR00595">
    <property type="entry name" value="priA"/>
    <property type="match status" value="1"/>
</dbReference>
<feature type="binding site" evidence="11">
    <location>
        <position position="449"/>
    </location>
    <ligand>
        <name>Zn(2+)</name>
        <dbReference type="ChEBI" id="CHEBI:29105"/>
        <label>1</label>
    </ligand>
</feature>
<proteinExistence type="inferred from homology"/>
<dbReference type="CDD" id="cd18804">
    <property type="entry name" value="SF2_C_priA"/>
    <property type="match status" value="1"/>
</dbReference>
<feature type="binding site" evidence="11">
    <location>
        <position position="489"/>
    </location>
    <ligand>
        <name>Zn(2+)</name>
        <dbReference type="ChEBI" id="CHEBI:29105"/>
        <label>1</label>
    </ligand>
</feature>
<keyword evidence="7 11" id="KW-0862">Zinc</keyword>
<keyword evidence="15" id="KW-1185">Reference proteome</keyword>
<evidence type="ECO:0000256" key="7">
    <source>
        <dbReference type="ARBA" id="ARBA00022833"/>
    </source>
</evidence>
<evidence type="ECO:0000256" key="8">
    <source>
        <dbReference type="ARBA" id="ARBA00022840"/>
    </source>
</evidence>
<dbReference type="EMBL" id="BSPQ01000026">
    <property type="protein sequence ID" value="GLS92555.1"/>
    <property type="molecule type" value="Genomic_DNA"/>
</dbReference>
<dbReference type="SMART" id="SM00487">
    <property type="entry name" value="DEXDc"/>
    <property type="match status" value="1"/>
</dbReference>
<dbReference type="InterPro" id="IPR041236">
    <property type="entry name" value="PriA_C"/>
</dbReference>
<dbReference type="Pfam" id="PF00271">
    <property type="entry name" value="Helicase_C"/>
    <property type="match status" value="1"/>
</dbReference>
<evidence type="ECO:0000256" key="9">
    <source>
        <dbReference type="ARBA" id="ARBA00023125"/>
    </source>
</evidence>
<evidence type="ECO:0000256" key="3">
    <source>
        <dbReference type="ARBA" id="ARBA00022723"/>
    </source>
</evidence>
<dbReference type="EC" id="5.6.2.4" evidence="11"/>
<feature type="binding site" evidence="11">
    <location>
        <position position="458"/>
    </location>
    <ligand>
        <name>Zn(2+)</name>
        <dbReference type="ChEBI" id="CHEBI:29105"/>
        <label>2</label>
    </ligand>
</feature>
<comment type="catalytic activity">
    <reaction evidence="11">
        <text>ATP + H2O = ADP + phosphate + H(+)</text>
        <dbReference type="Rhea" id="RHEA:13065"/>
        <dbReference type="ChEBI" id="CHEBI:15377"/>
        <dbReference type="ChEBI" id="CHEBI:15378"/>
        <dbReference type="ChEBI" id="CHEBI:30616"/>
        <dbReference type="ChEBI" id="CHEBI:43474"/>
        <dbReference type="ChEBI" id="CHEBI:456216"/>
        <dbReference type="EC" id="5.6.2.4"/>
    </reaction>
</comment>
<dbReference type="InterPro" id="IPR011545">
    <property type="entry name" value="DEAD/DEAH_box_helicase_dom"/>
</dbReference>
<dbReference type="Pfam" id="PF17764">
    <property type="entry name" value="PriA_3primeBD"/>
    <property type="match status" value="1"/>
</dbReference>
<keyword evidence="3 11" id="KW-0479">Metal-binding</keyword>
<evidence type="ECO:0000259" key="12">
    <source>
        <dbReference type="PROSITE" id="PS51192"/>
    </source>
</evidence>
<keyword evidence="10 11" id="KW-0413">Isomerase</keyword>
<dbReference type="RefSeq" id="WP_284205660.1">
    <property type="nucleotide sequence ID" value="NZ_BSPQ01000026.1"/>
</dbReference>
<comment type="cofactor">
    <cofactor evidence="11">
        <name>Zn(2+)</name>
        <dbReference type="ChEBI" id="CHEBI:29105"/>
    </cofactor>
    <text evidence="11">Binds 2 zinc ions per subunit.</text>
</comment>
<dbReference type="NCBIfam" id="NF004067">
    <property type="entry name" value="PRK05580.1-4"/>
    <property type="match status" value="1"/>
</dbReference>
<gene>
    <name evidence="11 14" type="primary">priA</name>
    <name evidence="14" type="ORF">GCM10007916_36270</name>
</gene>
<evidence type="ECO:0000259" key="13">
    <source>
        <dbReference type="PROSITE" id="PS51194"/>
    </source>
</evidence>
<evidence type="ECO:0000256" key="4">
    <source>
        <dbReference type="ARBA" id="ARBA00022741"/>
    </source>
</evidence>
<dbReference type="Gene3D" id="3.40.1440.60">
    <property type="entry name" value="PriA, 3(prime) DNA-binding domain"/>
    <property type="match status" value="1"/>
</dbReference>
<dbReference type="InterPro" id="IPR014001">
    <property type="entry name" value="Helicase_ATP-bd"/>
</dbReference>
<keyword evidence="2 11" id="KW-0235">DNA replication</keyword>
<reference evidence="15" key="1">
    <citation type="journal article" date="2019" name="Int. J. Syst. Evol. Microbiol.">
        <title>The Global Catalogue of Microorganisms (GCM) 10K type strain sequencing project: providing services to taxonomists for standard genome sequencing and annotation.</title>
        <authorList>
            <consortium name="The Broad Institute Genomics Platform"/>
            <consortium name="The Broad Institute Genome Sequencing Center for Infectious Disease"/>
            <person name="Wu L."/>
            <person name="Ma J."/>
        </authorList>
    </citation>
    <scope>NUCLEOTIDE SEQUENCE [LARGE SCALE GENOMIC DNA]</scope>
    <source>
        <strain evidence="15">NBRC 103166</strain>
    </source>
</reference>
<dbReference type="SUPFAM" id="SSF52540">
    <property type="entry name" value="P-loop containing nucleoside triphosphate hydrolases"/>
    <property type="match status" value="1"/>
</dbReference>
<keyword evidence="1 11" id="KW-0639">Primosome</keyword>
<dbReference type="PROSITE" id="PS51194">
    <property type="entry name" value="HELICASE_CTER"/>
    <property type="match status" value="1"/>
</dbReference>
<keyword evidence="6 11" id="KW-0347">Helicase</keyword>
<keyword evidence="8 11" id="KW-0067">ATP-binding</keyword>
<evidence type="ECO:0000256" key="11">
    <source>
        <dbReference type="HAMAP-Rule" id="MF_00983"/>
    </source>
</evidence>
<comment type="caution">
    <text evidence="14">The sequence shown here is derived from an EMBL/GenBank/DDBJ whole genome shotgun (WGS) entry which is preliminary data.</text>
</comment>
<evidence type="ECO:0000256" key="1">
    <source>
        <dbReference type="ARBA" id="ARBA00022515"/>
    </source>
</evidence>
<dbReference type="SMART" id="SM00490">
    <property type="entry name" value="HELICc"/>
    <property type="match status" value="1"/>
</dbReference>
<dbReference type="Pfam" id="PF00270">
    <property type="entry name" value="DEAD"/>
    <property type="match status" value="1"/>
</dbReference>
<dbReference type="Pfam" id="PF18319">
    <property type="entry name" value="Zn_ribbon_PriA"/>
    <property type="match status" value="1"/>
</dbReference>
<comment type="function">
    <text evidence="11">Initiates the restart of stalled replication forks, which reloads the replicative helicase on sites other than the origin of replication. Recognizes and binds to abandoned replication forks and remodels them to uncover a helicase loading site. Promotes assembly of the primosome at these replication forks.</text>
</comment>
<dbReference type="PANTHER" id="PTHR30580">
    <property type="entry name" value="PRIMOSOMAL PROTEIN N"/>
    <property type="match status" value="1"/>
</dbReference>
<feature type="binding site" evidence="11">
    <location>
        <position position="455"/>
    </location>
    <ligand>
        <name>Zn(2+)</name>
        <dbReference type="ChEBI" id="CHEBI:29105"/>
        <label>2</label>
    </ligand>
</feature>
<name>A0ABQ6E5T6_9GAMM</name>